<feature type="domain" description="Helix-turn-helix" evidence="1">
    <location>
        <begin position="45"/>
        <end position="81"/>
    </location>
</feature>
<dbReference type="EMBL" id="FLUQ01000001">
    <property type="protein sequence ID" value="SBV92467.1"/>
    <property type="molecule type" value="Genomic_DNA"/>
</dbReference>
<proteinExistence type="predicted"/>
<dbReference type="Pfam" id="PF12728">
    <property type="entry name" value="HTH_17"/>
    <property type="match status" value="1"/>
</dbReference>
<sequence>MTTESKPKVRPLNTRRVPASEEAKQFCTYVCARVEGYENAYGLRHPTTIRALIKEGSFPARKVGVGWRIEPEAVKRWLSEKQPSGEDEE</sequence>
<organism evidence="2">
    <name type="scientific">uncultured delta proteobacterium</name>
    <dbReference type="NCBI Taxonomy" id="34034"/>
    <lineage>
        <taxon>Bacteria</taxon>
        <taxon>Deltaproteobacteria</taxon>
        <taxon>environmental samples</taxon>
    </lineage>
</organism>
<protein>
    <recommendedName>
        <fullName evidence="1">Helix-turn-helix domain-containing protein</fullName>
    </recommendedName>
</protein>
<reference evidence="2" key="1">
    <citation type="submission" date="2016-04" db="EMBL/GenBank/DDBJ databases">
        <authorList>
            <person name="Evans L.H."/>
            <person name="Alamgir A."/>
            <person name="Owens N."/>
            <person name="Weber N.D."/>
            <person name="Virtaneva K."/>
            <person name="Barbian K."/>
            <person name="Babar A."/>
            <person name="Rosenke K."/>
        </authorList>
    </citation>
    <scope>NUCLEOTIDE SEQUENCE</scope>
    <source>
        <strain evidence="2">86</strain>
    </source>
</reference>
<gene>
    <name evidence="2" type="ORF">KL86DPRO_10368</name>
</gene>
<evidence type="ECO:0000259" key="1">
    <source>
        <dbReference type="Pfam" id="PF12728"/>
    </source>
</evidence>
<name>A0A212IZ76_9DELT</name>
<dbReference type="AlphaFoldDB" id="A0A212IZ76"/>
<accession>A0A212IZ76</accession>
<dbReference type="InterPro" id="IPR041657">
    <property type="entry name" value="HTH_17"/>
</dbReference>
<evidence type="ECO:0000313" key="2">
    <source>
        <dbReference type="EMBL" id="SBV92467.1"/>
    </source>
</evidence>